<evidence type="ECO:0000313" key="2">
    <source>
        <dbReference type="Proteomes" id="UP000193922"/>
    </source>
</evidence>
<dbReference type="EMBL" id="MCFD01000041">
    <property type="protein sequence ID" value="ORX65196.1"/>
    <property type="molecule type" value="Genomic_DNA"/>
</dbReference>
<gene>
    <name evidence="1" type="ORF">DL89DRAFT_271272</name>
</gene>
<name>A0A1Y1VW32_9FUNG</name>
<sequence length="153" mass="17508">MALLMTGKNALFRKAGVYVVQDSKRIIRKTVTDWNQDIEIDQGGWQVKWWSNKNNWDEVELRGTNNYKESFKLSKIGSGMYSVAGIACTADESPIFSTFCLESTNTWFAWLASEITPLRMFSPIMNNSTNQSMEIREDLLKAIQNLGIKKIEI</sequence>
<dbReference type="AlphaFoldDB" id="A0A1Y1VW32"/>
<dbReference type="RefSeq" id="XP_040739517.1">
    <property type="nucleotide sequence ID" value="XM_040888903.1"/>
</dbReference>
<organism evidence="1 2">
    <name type="scientific">Linderina pennispora</name>
    <dbReference type="NCBI Taxonomy" id="61395"/>
    <lineage>
        <taxon>Eukaryota</taxon>
        <taxon>Fungi</taxon>
        <taxon>Fungi incertae sedis</taxon>
        <taxon>Zoopagomycota</taxon>
        <taxon>Kickxellomycotina</taxon>
        <taxon>Kickxellomycetes</taxon>
        <taxon>Kickxellales</taxon>
        <taxon>Kickxellaceae</taxon>
        <taxon>Linderina</taxon>
    </lineage>
</organism>
<keyword evidence="2" id="KW-1185">Reference proteome</keyword>
<evidence type="ECO:0000313" key="1">
    <source>
        <dbReference type="EMBL" id="ORX65196.1"/>
    </source>
</evidence>
<reference evidence="1 2" key="1">
    <citation type="submission" date="2016-07" db="EMBL/GenBank/DDBJ databases">
        <title>Pervasive Adenine N6-methylation of Active Genes in Fungi.</title>
        <authorList>
            <consortium name="DOE Joint Genome Institute"/>
            <person name="Mondo S.J."/>
            <person name="Dannebaum R.O."/>
            <person name="Kuo R.C."/>
            <person name="Labutti K."/>
            <person name="Haridas S."/>
            <person name="Kuo A."/>
            <person name="Salamov A."/>
            <person name="Ahrendt S.R."/>
            <person name="Lipzen A."/>
            <person name="Sullivan W."/>
            <person name="Andreopoulos W.B."/>
            <person name="Clum A."/>
            <person name="Lindquist E."/>
            <person name="Daum C."/>
            <person name="Ramamoorthy G.K."/>
            <person name="Gryganskyi A."/>
            <person name="Culley D."/>
            <person name="Magnuson J.K."/>
            <person name="James T.Y."/>
            <person name="O'Malley M.A."/>
            <person name="Stajich J.E."/>
            <person name="Spatafora J.W."/>
            <person name="Visel A."/>
            <person name="Grigoriev I.V."/>
        </authorList>
    </citation>
    <scope>NUCLEOTIDE SEQUENCE [LARGE SCALE GENOMIC DNA]</scope>
    <source>
        <strain evidence="1 2">ATCC 12442</strain>
    </source>
</reference>
<dbReference type="Proteomes" id="UP000193922">
    <property type="component" value="Unassembled WGS sequence"/>
</dbReference>
<protein>
    <submittedName>
        <fullName evidence="1">Uncharacterized protein</fullName>
    </submittedName>
</protein>
<comment type="caution">
    <text evidence="1">The sequence shown here is derived from an EMBL/GenBank/DDBJ whole genome shotgun (WGS) entry which is preliminary data.</text>
</comment>
<accession>A0A1Y1VW32</accession>
<dbReference type="GeneID" id="63805551"/>
<proteinExistence type="predicted"/>